<name>A0A238KDB2_9RHOB</name>
<reference evidence="4" key="1">
    <citation type="submission" date="2017-05" db="EMBL/GenBank/DDBJ databases">
        <authorList>
            <person name="Rodrigo-Torres L."/>
            <person name="Arahal R. D."/>
            <person name="Lucena T."/>
        </authorList>
    </citation>
    <scope>NUCLEOTIDE SEQUENCE [LARGE SCALE GENOMIC DNA]</scope>
    <source>
        <strain evidence="4">CECT 8715</strain>
    </source>
</reference>
<keyword evidence="1" id="KW-0732">Signal</keyword>
<dbReference type="EMBL" id="FXYG01000002">
    <property type="protein sequence ID" value="SMX40773.1"/>
    <property type="molecule type" value="Genomic_DNA"/>
</dbReference>
<protein>
    <submittedName>
        <fullName evidence="3">Oxidoreductase molybdopterin binding domain protein</fullName>
    </submittedName>
</protein>
<dbReference type="Proteomes" id="UP000202485">
    <property type="component" value="Unassembled WGS sequence"/>
</dbReference>
<sequence length="166" mass="18103">MRILLAALAMVLTLGQAQAQDLAEPAGEVVLTITGNLTQSGAEDGARFDMDMLKALPARTFATSTIWTEGENTFVGVPLSVVLEAVGADGSIIRATAINDYAVEIPMDSVTESDPIVAYEMNGAEMSRRQKGPLWIVYPYDSDPKYQTEVTYSRSIWQLDRLEVVK</sequence>
<proteinExistence type="predicted"/>
<feature type="signal peptide" evidence="1">
    <location>
        <begin position="1"/>
        <end position="19"/>
    </location>
</feature>
<evidence type="ECO:0000256" key="1">
    <source>
        <dbReference type="SAM" id="SignalP"/>
    </source>
</evidence>
<organism evidence="3 4">
    <name type="scientific">Ruegeria arenilitoris</name>
    <dbReference type="NCBI Taxonomy" id="1173585"/>
    <lineage>
        <taxon>Bacteria</taxon>
        <taxon>Pseudomonadati</taxon>
        <taxon>Pseudomonadota</taxon>
        <taxon>Alphaproteobacteria</taxon>
        <taxon>Rhodobacterales</taxon>
        <taxon>Roseobacteraceae</taxon>
        <taxon>Ruegeria</taxon>
    </lineage>
</organism>
<dbReference type="AlphaFoldDB" id="A0A238KDB2"/>
<dbReference type="Gene3D" id="3.90.420.10">
    <property type="entry name" value="Oxidoreductase, molybdopterin-binding domain"/>
    <property type="match status" value="1"/>
</dbReference>
<accession>A0A238KDB2</accession>
<evidence type="ECO:0000313" key="3">
    <source>
        <dbReference type="EMBL" id="SMX40773.1"/>
    </source>
</evidence>
<dbReference type="Pfam" id="PF00174">
    <property type="entry name" value="Oxidored_molyb"/>
    <property type="match status" value="1"/>
</dbReference>
<dbReference type="SUPFAM" id="SSF56524">
    <property type="entry name" value="Oxidoreductase molybdopterin-binding domain"/>
    <property type="match status" value="1"/>
</dbReference>
<keyword evidence="4" id="KW-1185">Reference proteome</keyword>
<evidence type="ECO:0000259" key="2">
    <source>
        <dbReference type="Pfam" id="PF00174"/>
    </source>
</evidence>
<feature type="domain" description="Oxidoreductase molybdopterin-binding" evidence="2">
    <location>
        <begin position="69"/>
        <end position="139"/>
    </location>
</feature>
<feature type="chain" id="PRO_5013189741" evidence="1">
    <location>
        <begin position="20"/>
        <end position="166"/>
    </location>
</feature>
<evidence type="ECO:0000313" key="4">
    <source>
        <dbReference type="Proteomes" id="UP000202485"/>
    </source>
</evidence>
<gene>
    <name evidence="3" type="ORF">RUA8715_01779</name>
</gene>
<dbReference type="InterPro" id="IPR036374">
    <property type="entry name" value="OxRdtase_Mopterin-bd_sf"/>
</dbReference>
<dbReference type="RefSeq" id="WP_254445114.1">
    <property type="nucleotide sequence ID" value="NZ_FXYG01000002.1"/>
</dbReference>
<dbReference type="InterPro" id="IPR000572">
    <property type="entry name" value="OxRdtase_Mopterin-bd_dom"/>
</dbReference>